<gene>
    <name evidence="1" type="ORF">EI546_11695</name>
</gene>
<dbReference type="RefSeq" id="WP_128250705.1">
    <property type="nucleotide sequence ID" value="NZ_CP034951.1"/>
</dbReference>
<dbReference type="OrthoDB" id="1371015at2"/>
<dbReference type="EMBL" id="CP034951">
    <property type="protein sequence ID" value="QAA82338.1"/>
    <property type="molecule type" value="Genomic_DNA"/>
</dbReference>
<evidence type="ECO:0000313" key="1">
    <source>
        <dbReference type="EMBL" id="QAA82338.1"/>
    </source>
</evidence>
<organism evidence="1 2">
    <name type="scientific">Aequorivita ciconiae</name>
    <dbReference type="NCBI Taxonomy" id="2494375"/>
    <lineage>
        <taxon>Bacteria</taxon>
        <taxon>Pseudomonadati</taxon>
        <taxon>Bacteroidota</taxon>
        <taxon>Flavobacteriia</taxon>
        <taxon>Flavobacteriales</taxon>
        <taxon>Flavobacteriaceae</taxon>
        <taxon>Aequorivita</taxon>
    </lineage>
</organism>
<name>A0A410G4X6_9FLAO</name>
<accession>A0A410G4X6</accession>
<reference evidence="1 2" key="1">
    <citation type="submission" date="2019-01" db="EMBL/GenBank/DDBJ databases">
        <title>Complete genome sequencing of Aequorivita sp. H23M31.</title>
        <authorList>
            <person name="Bae J.-W."/>
        </authorList>
    </citation>
    <scope>NUCLEOTIDE SEQUENCE [LARGE SCALE GENOMIC DNA]</scope>
    <source>
        <strain evidence="1 2">H23M31</strain>
    </source>
</reference>
<evidence type="ECO:0000313" key="2">
    <source>
        <dbReference type="Proteomes" id="UP000285517"/>
    </source>
</evidence>
<dbReference type="KEGG" id="aev:EI546_11695"/>
<proteinExistence type="predicted"/>
<keyword evidence="2" id="KW-1185">Reference proteome</keyword>
<protein>
    <submittedName>
        <fullName evidence="1">Uncharacterized protein</fullName>
    </submittedName>
</protein>
<sequence>MKPPLEIFKENPELLENPTVKELLSEYEDVCDALIDLQQVLEMNKEKYLKILVREIRESISMELKRDLEAERFGESERIDFKNAVENLGNYIIDYCKEHQIYL</sequence>
<dbReference type="AlphaFoldDB" id="A0A410G4X6"/>
<dbReference type="Proteomes" id="UP000285517">
    <property type="component" value="Chromosome"/>
</dbReference>